<evidence type="ECO:0000313" key="2">
    <source>
        <dbReference type="Proteomes" id="UP001604336"/>
    </source>
</evidence>
<name>A0ABD1TKC7_9LAMI</name>
<keyword evidence="2" id="KW-1185">Reference proteome</keyword>
<sequence length="112" mass="12737">MKVIILKHAIFLEKEFILREANGSKVDNKVVQQTTNEIDQLDEPMAEPAFDEAQIENGKSLISKDIVGLHKSSRVIRLSQKYDFLITSDALLIEEDEPTTYTESKSNVDSKR</sequence>
<dbReference type="AlphaFoldDB" id="A0ABD1TKC7"/>
<accession>A0ABD1TKC7</accession>
<organism evidence="1 2">
    <name type="scientific">Abeliophyllum distichum</name>
    <dbReference type="NCBI Taxonomy" id="126358"/>
    <lineage>
        <taxon>Eukaryota</taxon>
        <taxon>Viridiplantae</taxon>
        <taxon>Streptophyta</taxon>
        <taxon>Embryophyta</taxon>
        <taxon>Tracheophyta</taxon>
        <taxon>Spermatophyta</taxon>
        <taxon>Magnoliopsida</taxon>
        <taxon>eudicotyledons</taxon>
        <taxon>Gunneridae</taxon>
        <taxon>Pentapetalae</taxon>
        <taxon>asterids</taxon>
        <taxon>lamiids</taxon>
        <taxon>Lamiales</taxon>
        <taxon>Oleaceae</taxon>
        <taxon>Forsythieae</taxon>
        <taxon>Abeliophyllum</taxon>
    </lineage>
</organism>
<gene>
    <name evidence="1" type="ORF">Adt_18729</name>
</gene>
<dbReference type="Proteomes" id="UP001604336">
    <property type="component" value="Unassembled WGS sequence"/>
</dbReference>
<comment type="caution">
    <text evidence="1">The sequence shown here is derived from an EMBL/GenBank/DDBJ whole genome shotgun (WGS) entry which is preliminary data.</text>
</comment>
<proteinExistence type="predicted"/>
<evidence type="ECO:0000313" key="1">
    <source>
        <dbReference type="EMBL" id="KAL2513129.1"/>
    </source>
</evidence>
<protein>
    <submittedName>
        <fullName evidence="1">Uncharacterized protein</fullName>
    </submittedName>
</protein>
<dbReference type="EMBL" id="JBFOLK010000005">
    <property type="protein sequence ID" value="KAL2513129.1"/>
    <property type="molecule type" value="Genomic_DNA"/>
</dbReference>
<reference evidence="2" key="1">
    <citation type="submission" date="2024-07" db="EMBL/GenBank/DDBJ databases">
        <title>Two chromosome-level genome assemblies of Korean endemic species Abeliophyllum distichum and Forsythia ovata (Oleaceae).</title>
        <authorList>
            <person name="Jang H."/>
        </authorList>
    </citation>
    <scope>NUCLEOTIDE SEQUENCE [LARGE SCALE GENOMIC DNA]</scope>
</reference>